<dbReference type="Pfam" id="PF00023">
    <property type="entry name" value="Ank"/>
    <property type="match status" value="1"/>
</dbReference>
<dbReference type="PANTHER" id="PTHR24198">
    <property type="entry name" value="ANKYRIN REPEAT AND PROTEIN KINASE DOMAIN-CONTAINING PROTEIN"/>
    <property type="match status" value="1"/>
</dbReference>
<reference evidence="5" key="1">
    <citation type="submission" date="2012-02" db="EMBL/GenBank/DDBJ databases">
        <title>The complete genome of Solitalea canadensis DSM 3403.</title>
        <authorList>
            <consortium name="US DOE Joint Genome Institute (JGI-PGF)"/>
            <person name="Lucas S."/>
            <person name="Copeland A."/>
            <person name="Lapidus A."/>
            <person name="Glavina del Rio T."/>
            <person name="Dalin E."/>
            <person name="Tice H."/>
            <person name="Bruce D."/>
            <person name="Goodwin L."/>
            <person name="Pitluck S."/>
            <person name="Peters L."/>
            <person name="Ovchinnikova G."/>
            <person name="Lu M."/>
            <person name="Kyrpides N."/>
            <person name="Mavromatis K."/>
            <person name="Ivanova N."/>
            <person name="Brettin T."/>
            <person name="Detter J.C."/>
            <person name="Han C."/>
            <person name="Larimer F."/>
            <person name="Land M."/>
            <person name="Hauser L."/>
            <person name="Markowitz V."/>
            <person name="Cheng J.-F."/>
            <person name="Hugenholtz P."/>
            <person name="Woyke T."/>
            <person name="Wu D."/>
            <person name="Spring S."/>
            <person name="Schroeder M."/>
            <person name="Kopitz M."/>
            <person name="Brambilla E."/>
            <person name="Klenk H.-P."/>
            <person name="Eisen J.A."/>
        </authorList>
    </citation>
    <scope>NUCLEOTIDE SEQUENCE</scope>
    <source>
        <strain evidence="5">DSM 3403</strain>
    </source>
</reference>
<dbReference type="Proteomes" id="UP000007590">
    <property type="component" value="Chromosome"/>
</dbReference>
<protein>
    <submittedName>
        <fullName evidence="5">Ankyrin repeat protein</fullName>
    </submittedName>
</protein>
<gene>
    <name evidence="5" type="ordered locus">Solca_0092</name>
</gene>
<dbReference type="PROSITE" id="PS50297">
    <property type="entry name" value="ANK_REP_REGION"/>
    <property type="match status" value="1"/>
</dbReference>
<dbReference type="SUPFAM" id="SSF48403">
    <property type="entry name" value="Ankyrin repeat"/>
    <property type="match status" value="1"/>
</dbReference>
<dbReference type="InterPro" id="IPR036770">
    <property type="entry name" value="Ankyrin_rpt-contain_sf"/>
</dbReference>
<dbReference type="KEGG" id="scn:Solca_0092"/>
<feature type="repeat" description="ANK" evidence="3">
    <location>
        <begin position="211"/>
        <end position="243"/>
    </location>
</feature>
<dbReference type="PROSITE" id="PS50088">
    <property type="entry name" value="ANK_REPEAT"/>
    <property type="match status" value="2"/>
</dbReference>
<dbReference type="STRING" id="929556.Solca_0092"/>
<name>H8KT65_SOLCM</name>
<dbReference type="InterPro" id="IPR002110">
    <property type="entry name" value="Ankyrin_rpt"/>
</dbReference>
<evidence type="ECO:0000256" key="4">
    <source>
        <dbReference type="SAM" id="SignalP"/>
    </source>
</evidence>
<evidence type="ECO:0000313" key="6">
    <source>
        <dbReference type="Proteomes" id="UP000007590"/>
    </source>
</evidence>
<keyword evidence="2 3" id="KW-0040">ANK repeat</keyword>
<dbReference type="Pfam" id="PF12796">
    <property type="entry name" value="Ank_2"/>
    <property type="match status" value="1"/>
</dbReference>
<dbReference type="HOGENOM" id="CLU_1019024_0_0_10"/>
<dbReference type="eggNOG" id="COG0666">
    <property type="taxonomic scope" value="Bacteria"/>
</dbReference>
<evidence type="ECO:0000256" key="3">
    <source>
        <dbReference type="PROSITE-ProRule" id="PRU00023"/>
    </source>
</evidence>
<keyword evidence="4" id="KW-0732">Signal</keyword>
<dbReference type="EMBL" id="CP003349">
    <property type="protein sequence ID" value="AFD05248.1"/>
    <property type="molecule type" value="Genomic_DNA"/>
</dbReference>
<sequence>MKYTRTIMKIEAIDSVKYNLTRMKKIKLLLTLLVMLVFQSAIAQSQKSIPSDAVVNEFYDAIVADNNEKIKQLLTSKFPGNYEPKNKVEPIRVAIWQKNIIAVKLLVEAGANINSKTQSAVEEAAGRGEKAILEYLMSKGGDIKNNDAFSLAAANNHYDCAKLLLLKGASQESGDVSGKLKMYEMAVSRADFEVLNKLKLSKEELDANNCEGETALIIAVKQNDKTMVEYLLKRGVNKNKPETFDCGDDTSYGKKPIDIAKKRNYSNIVQLLK</sequence>
<dbReference type="GO" id="GO:0005737">
    <property type="term" value="C:cytoplasm"/>
    <property type="evidence" value="ECO:0007669"/>
    <property type="project" value="TreeGrafter"/>
</dbReference>
<dbReference type="Gene3D" id="1.25.40.20">
    <property type="entry name" value="Ankyrin repeat-containing domain"/>
    <property type="match status" value="1"/>
</dbReference>
<evidence type="ECO:0000256" key="2">
    <source>
        <dbReference type="ARBA" id="ARBA00023043"/>
    </source>
</evidence>
<accession>H8KT65</accession>
<keyword evidence="6" id="KW-1185">Reference proteome</keyword>
<proteinExistence type="predicted"/>
<dbReference type="PANTHER" id="PTHR24198:SF165">
    <property type="entry name" value="ANKYRIN REPEAT-CONTAINING PROTEIN-RELATED"/>
    <property type="match status" value="1"/>
</dbReference>
<feature type="signal peptide" evidence="4">
    <location>
        <begin position="1"/>
        <end position="43"/>
    </location>
</feature>
<feature type="chain" id="PRO_5003615284" evidence="4">
    <location>
        <begin position="44"/>
        <end position="273"/>
    </location>
</feature>
<dbReference type="SMART" id="SM00248">
    <property type="entry name" value="ANK"/>
    <property type="match status" value="3"/>
</dbReference>
<evidence type="ECO:0000313" key="5">
    <source>
        <dbReference type="EMBL" id="AFD05248.1"/>
    </source>
</evidence>
<keyword evidence="1" id="KW-0677">Repeat</keyword>
<evidence type="ECO:0000256" key="1">
    <source>
        <dbReference type="ARBA" id="ARBA00022737"/>
    </source>
</evidence>
<feature type="repeat" description="ANK" evidence="3">
    <location>
        <begin position="86"/>
        <end position="118"/>
    </location>
</feature>
<organism evidence="5 6">
    <name type="scientific">Solitalea canadensis (strain ATCC 29591 / DSM 3403 / JCM 21819 / LMG 8368 / NBRC 15130 / NCIMB 12057 / USAM 9D)</name>
    <name type="common">Flexibacter canadensis</name>
    <dbReference type="NCBI Taxonomy" id="929556"/>
    <lineage>
        <taxon>Bacteria</taxon>
        <taxon>Pseudomonadati</taxon>
        <taxon>Bacteroidota</taxon>
        <taxon>Sphingobacteriia</taxon>
        <taxon>Sphingobacteriales</taxon>
        <taxon>Sphingobacteriaceae</taxon>
        <taxon>Solitalea</taxon>
    </lineage>
</organism>
<dbReference type="AlphaFoldDB" id="H8KT65"/>